<evidence type="ECO:0000256" key="8">
    <source>
        <dbReference type="ARBA" id="ARBA00022989"/>
    </source>
</evidence>
<dbReference type="GeneID" id="69000435"/>
<keyword evidence="5" id="KW-0997">Cell inner membrane</keyword>
<feature type="domain" description="GspL cytoplasmic actin-ATPase-like" evidence="11">
    <location>
        <begin position="35"/>
        <end position="148"/>
    </location>
</feature>
<dbReference type="InterPro" id="IPR043129">
    <property type="entry name" value="ATPase_NBD"/>
</dbReference>
<dbReference type="GO" id="GO:0009276">
    <property type="term" value="C:Gram-negative-bacterium-type cell wall"/>
    <property type="evidence" value="ECO:0007669"/>
    <property type="project" value="InterPro"/>
</dbReference>
<keyword evidence="9 10" id="KW-0472">Membrane</keyword>
<evidence type="ECO:0000256" key="10">
    <source>
        <dbReference type="SAM" id="Phobius"/>
    </source>
</evidence>
<dbReference type="InterPro" id="IPR025691">
    <property type="entry name" value="GspL_pp_dom"/>
</dbReference>
<sequence>MSTLIVLLPPREPAVPLQEWQWPELPFMLVDKAGQTQRAGRAALALLPRAAATVLVVAARDVLLLAATVPPLKGPKLRQALPNIVEDQLIQDPQGCHVAVDPAALPDGRRVLAVVDRAWFRVICDAFTAAGHRHLRAVPATRCLPSPLAAVTAAADPAPAANEAVAAAEAEATGDPVPPSRPTAVAAVLGVAVSVEPALVEAGALPDTSGSPRLELAVARGALGEGFAAPAQRASGTLAALAGGAPVELYELGEPGAEPQLASVKRTDVAPLLPGAAPLPFDTFARRALAERFDLCQFEFESQPWRFDRATLKRLRIPAALVAATLGVAVIGMNVHWWKLSRERDALSAQITETLLSAFPKTTTVLDPPAQMQRQLDQLRLAAGELSPNDFLALASGLSRSMGALPLNGIASLDYHDRRLDVGFKQGVTVDPDFTQRLARNGLAGEVDSSTGKWTIRSRS</sequence>
<evidence type="ECO:0000313" key="14">
    <source>
        <dbReference type="Proteomes" id="UP000217994"/>
    </source>
</evidence>
<comment type="similarity">
    <text evidence="2">Belongs to the GSP L family.</text>
</comment>
<dbReference type="GO" id="GO:0005886">
    <property type="term" value="C:plasma membrane"/>
    <property type="evidence" value="ECO:0007669"/>
    <property type="project" value="UniProtKB-SubCell"/>
</dbReference>
<feature type="transmembrane region" description="Helical" evidence="10">
    <location>
        <begin position="315"/>
        <end position="338"/>
    </location>
</feature>
<dbReference type="GO" id="GO:0015627">
    <property type="term" value="C:type II protein secretion system complex"/>
    <property type="evidence" value="ECO:0007669"/>
    <property type="project" value="InterPro"/>
</dbReference>
<dbReference type="EMBL" id="MTZU01000052">
    <property type="protein sequence ID" value="PCE31034.1"/>
    <property type="molecule type" value="Genomic_DNA"/>
</dbReference>
<keyword evidence="6 10" id="KW-0812">Transmembrane</keyword>
<evidence type="ECO:0000256" key="1">
    <source>
        <dbReference type="ARBA" id="ARBA00004377"/>
    </source>
</evidence>
<keyword evidence="7" id="KW-0653">Protein transport</keyword>
<protein>
    <submittedName>
        <fullName evidence="13">Type II secretion system protein GspL</fullName>
    </submittedName>
</protein>
<evidence type="ECO:0000256" key="7">
    <source>
        <dbReference type="ARBA" id="ARBA00022927"/>
    </source>
</evidence>
<accession>A0A2A4FEM4</accession>
<dbReference type="SUPFAM" id="SSF53067">
    <property type="entry name" value="Actin-like ATPase domain"/>
    <property type="match status" value="1"/>
</dbReference>
<dbReference type="Pfam" id="PF12693">
    <property type="entry name" value="GspL_C"/>
    <property type="match status" value="1"/>
</dbReference>
<dbReference type="AlphaFoldDB" id="A0A2A4FEM4"/>
<evidence type="ECO:0000256" key="6">
    <source>
        <dbReference type="ARBA" id="ARBA00022692"/>
    </source>
</evidence>
<dbReference type="InterPro" id="IPR024230">
    <property type="entry name" value="GspL_cyto_dom"/>
</dbReference>
<evidence type="ECO:0000256" key="3">
    <source>
        <dbReference type="ARBA" id="ARBA00022448"/>
    </source>
</evidence>
<keyword evidence="8 10" id="KW-1133">Transmembrane helix</keyword>
<dbReference type="NCBIfam" id="TIGR01709">
    <property type="entry name" value="typeII_sec_gspL"/>
    <property type="match status" value="1"/>
</dbReference>
<comment type="subcellular location">
    <subcellularLocation>
        <location evidence="1">Cell inner membrane</location>
        <topology evidence="1">Single-pass membrane protein</topology>
    </subcellularLocation>
</comment>
<dbReference type="InterPro" id="IPR007812">
    <property type="entry name" value="T2SS_protein-GspL"/>
</dbReference>
<dbReference type="Proteomes" id="UP000217994">
    <property type="component" value="Unassembled WGS sequence"/>
</dbReference>
<feature type="domain" description="GspL periplasmic" evidence="12">
    <location>
        <begin position="312"/>
        <end position="457"/>
    </location>
</feature>
<evidence type="ECO:0000259" key="12">
    <source>
        <dbReference type="Pfam" id="PF12693"/>
    </source>
</evidence>
<evidence type="ECO:0000256" key="9">
    <source>
        <dbReference type="ARBA" id="ARBA00023136"/>
    </source>
</evidence>
<name>A0A2A4FEM4_9BURK</name>
<comment type="caution">
    <text evidence="13">The sequence shown here is derived from an EMBL/GenBank/DDBJ whole genome shotgun (WGS) entry which is preliminary data.</text>
</comment>
<gene>
    <name evidence="13" type="ORF">BZL54_17555</name>
</gene>
<dbReference type="RefSeq" id="WP_084899402.1">
    <property type="nucleotide sequence ID" value="NZ_CP020737.1"/>
</dbReference>
<reference evidence="13 14" key="1">
    <citation type="submission" date="2017-01" db="EMBL/GenBank/DDBJ databases">
        <title>Whole-Genome Shotgun Sequencing of Two beta-Proteobacterial Species in Search of the Bulgecin Biosynthetic Cluster.</title>
        <authorList>
            <person name="Horsman M.E."/>
            <person name="Marous D.R."/>
            <person name="Li R."/>
            <person name="Oliver R.A."/>
            <person name="Byun B."/>
            <person name="Emrich S.J."/>
            <person name="Boggess B."/>
            <person name="Townsend C.A."/>
            <person name="Mobashery S."/>
        </authorList>
    </citation>
    <scope>NUCLEOTIDE SEQUENCE [LARGE SCALE GENOMIC DNA]</scope>
    <source>
        <strain evidence="13 14">ATCC 31433</strain>
    </source>
</reference>
<evidence type="ECO:0000259" key="11">
    <source>
        <dbReference type="Pfam" id="PF05134"/>
    </source>
</evidence>
<dbReference type="Gene3D" id="3.30.420.380">
    <property type="match status" value="1"/>
</dbReference>
<evidence type="ECO:0000313" key="13">
    <source>
        <dbReference type="EMBL" id="PCE31034.1"/>
    </source>
</evidence>
<keyword evidence="3" id="KW-0813">Transport</keyword>
<evidence type="ECO:0000256" key="5">
    <source>
        <dbReference type="ARBA" id="ARBA00022519"/>
    </source>
</evidence>
<dbReference type="Pfam" id="PF05134">
    <property type="entry name" value="T2SSL"/>
    <property type="match status" value="1"/>
</dbReference>
<proteinExistence type="inferred from homology"/>
<evidence type="ECO:0000256" key="4">
    <source>
        <dbReference type="ARBA" id="ARBA00022475"/>
    </source>
</evidence>
<keyword evidence="4" id="KW-1003">Cell membrane</keyword>
<dbReference type="GO" id="GO:0015628">
    <property type="term" value="P:protein secretion by the type II secretion system"/>
    <property type="evidence" value="ECO:0007669"/>
    <property type="project" value="InterPro"/>
</dbReference>
<evidence type="ECO:0000256" key="2">
    <source>
        <dbReference type="ARBA" id="ARBA00005318"/>
    </source>
</evidence>
<organism evidence="13 14">
    <name type="scientific">Burkholderia ubonensis subsp. mesacidophila</name>
    <dbReference type="NCBI Taxonomy" id="265293"/>
    <lineage>
        <taxon>Bacteria</taxon>
        <taxon>Pseudomonadati</taxon>
        <taxon>Pseudomonadota</taxon>
        <taxon>Betaproteobacteria</taxon>
        <taxon>Burkholderiales</taxon>
        <taxon>Burkholderiaceae</taxon>
        <taxon>Burkholderia</taxon>
        <taxon>Burkholderia cepacia complex</taxon>
    </lineage>
</organism>